<name>A0A9D4RWE9_DREPO</name>
<organism evidence="1 2">
    <name type="scientific">Dreissena polymorpha</name>
    <name type="common">Zebra mussel</name>
    <name type="synonym">Mytilus polymorpha</name>
    <dbReference type="NCBI Taxonomy" id="45954"/>
    <lineage>
        <taxon>Eukaryota</taxon>
        <taxon>Metazoa</taxon>
        <taxon>Spiralia</taxon>
        <taxon>Lophotrochozoa</taxon>
        <taxon>Mollusca</taxon>
        <taxon>Bivalvia</taxon>
        <taxon>Autobranchia</taxon>
        <taxon>Heteroconchia</taxon>
        <taxon>Euheterodonta</taxon>
        <taxon>Imparidentia</taxon>
        <taxon>Neoheterodontei</taxon>
        <taxon>Myida</taxon>
        <taxon>Dreissenoidea</taxon>
        <taxon>Dreissenidae</taxon>
        <taxon>Dreissena</taxon>
    </lineage>
</organism>
<reference evidence="1" key="2">
    <citation type="submission" date="2020-11" db="EMBL/GenBank/DDBJ databases">
        <authorList>
            <person name="McCartney M.A."/>
            <person name="Auch B."/>
            <person name="Kono T."/>
            <person name="Mallez S."/>
            <person name="Becker A."/>
            <person name="Gohl D.M."/>
            <person name="Silverstein K.A.T."/>
            <person name="Koren S."/>
            <person name="Bechman K.B."/>
            <person name="Herman A."/>
            <person name="Abrahante J.E."/>
            <person name="Garbe J."/>
        </authorList>
    </citation>
    <scope>NUCLEOTIDE SEQUENCE</scope>
    <source>
        <strain evidence="1">Duluth1</strain>
        <tissue evidence="1">Whole animal</tissue>
    </source>
</reference>
<protein>
    <submittedName>
        <fullName evidence="1">Uncharacterized protein</fullName>
    </submittedName>
</protein>
<evidence type="ECO:0000313" key="1">
    <source>
        <dbReference type="EMBL" id="KAH3881087.1"/>
    </source>
</evidence>
<keyword evidence="2" id="KW-1185">Reference proteome</keyword>
<sequence>MSVFVPYIRAQLPLSDVWLRVATTSSSRLYEEVIARPETPDEWKNIANQFEL</sequence>
<dbReference type="Proteomes" id="UP000828390">
    <property type="component" value="Unassembled WGS sequence"/>
</dbReference>
<evidence type="ECO:0000313" key="2">
    <source>
        <dbReference type="Proteomes" id="UP000828390"/>
    </source>
</evidence>
<proteinExistence type="predicted"/>
<dbReference type="EMBL" id="JAIWYP010000001">
    <property type="protein sequence ID" value="KAH3881087.1"/>
    <property type="molecule type" value="Genomic_DNA"/>
</dbReference>
<comment type="caution">
    <text evidence="1">The sequence shown here is derived from an EMBL/GenBank/DDBJ whole genome shotgun (WGS) entry which is preliminary data.</text>
</comment>
<reference evidence="1" key="1">
    <citation type="journal article" date="2019" name="bioRxiv">
        <title>The Genome of the Zebra Mussel, Dreissena polymorpha: A Resource for Invasive Species Research.</title>
        <authorList>
            <person name="McCartney M.A."/>
            <person name="Auch B."/>
            <person name="Kono T."/>
            <person name="Mallez S."/>
            <person name="Zhang Y."/>
            <person name="Obille A."/>
            <person name="Becker A."/>
            <person name="Abrahante J.E."/>
            <person name="Garbe J."/>
            <person name="Badalamenti J.P."/>
            <person name="Herman A."/>
            <person name="Mangelson H."/>
            <person name="Liachko I."/>
            <person name="Sullivan S."/>
            <person name="Sone E.D."/>
            <person name="Koren S."/>
            <person name="Silverstein K.A.T."/>
            <person name="Beckman K.B."/>
            <person name="Gohl D.M."/>
        </authorList>
    </citation>
    <scope>NUCLEOTIDE SEQUENCE</scope>
    <source>
        <strain evidence="1">Duluth1</strain>
        <tissue evidence="1">Whole animal</tissue>
    </source>
</reference>
<accession>A0A9D4RWE9</accession>
<gene>
    <name evidence="1" type="ORF">DPMN_005011</name>
</gene>
<dbReference type="AlphaFoldDB" id="A0A9D4RWE9"/>